<protein>
    <submittedName>
        <fullName evidence="1">Uncharacterized protein</fullName>
    </submittedName>
</protein>
<accession>A0AB39HF87</accession>
<dbReference type="AlphaFoldDB" id="A0AB39HF87"/>
<gene>
    <name evidence="1" type="ORF">AB0763_11940</name>
</gene>
<sequence length="218" mass="24498">MSLDKIKKRLLISTLSIMPKSTKNKALVKVLNRVGHFVQPELQGQQVAIAIPDIKMAAQLLVRDGNVELAEDSEGHRHAPESVPTFELSFDQLCQVGRKRDLLQLAEQHRQQSSLVLALVNAIDDKALDQTLTQIYQKLSAPNLRPPRFDLDSASLNDLETAADIDFVRDSAVKMEQSNLKKAHQLMALAHQARPQGQFIKDKLDLYRQQLGLRHDNA</sequence>
<dbReference type="EMBL" id="CP162601">
    <property type="protein sequence ID" value="XDK24864.1"/>
    <property type="molecule type" value="Genomic_DNA"/>
</dbReference>
<dbReference type="KEGG" id="vih:AB0763_11940"/>
<reference evidence="1" key="1">
    <citation type="submission" date="2024-07" db="EMBL/GenBank/DDBJ databases">
        <title>Genome Analysis of a Potential Novel Vibrio Species Secreting pH- and Thermo-stable Alginate Lyase and its Application in Producing Alginate Oligosaccharides.</title>
        <authorList>
            <person name="Huang H."/>
            <person name="Bao K."/>
        </authorList>
    </citation>
    <scope>NUCLEOTIDE SEQUENCE</scope>
    <source>
        <strain evidence="1">HB236076</strain>
    </source>
</reference>
<dbReference type="RefSeq" id="WP_306101995.1">
    <property type="nucleotide sequence ID" value="NZ_CP162601.1"/>
</dbReference>
<proteinExistence type="predicted"/>
<evidence type="ECO:0000313" key="1">
    <source>
        <dbReference type="EMBL" id="XDK24864.1"/>
    </source>
</evidence>
<organism evidence="1">
    <name type="scientific">Vibrio sp. HB236076</name>
    <dbReference type="NCBI Taxonomy" id="3232307"/>
    <lineage>
        <taxon>Bacteria</taxon>
        <taxon>Pseudomonadati</taxon>
        <taxon>Pseudomonadota</taxon>
        <taxon>Gammaproteobacteria</taxon>
        <taxon>Vibrionales</taxon>
        <taxon>Vibrionaceae</taxon>
        <taxon>Vibrio</taxon>
    </lineage>
</organism>
<name>A0AB39HF87_9VIBR</name>